<proteinExistence type="predicted"/>
<comment type="caution">
    <text evidence="5">The sequence shown here is derived from an EMBL/GenBank/DDBJ whole genome shotgun (WGS) entry which is preliminary data.</text>
</comment>
<dbReference type="SMART" id="SM00342">
    <property type="entry name" value="HTH_ARAC"/>
    <property type="match status" value="1"/>
</dbReference>
<reference evidence="5 6" key="1">
    <citation type="submission" date="2013-06" db="EMBL/GenBank/DDBJ databases">
        <authorList>
            <person name="Weinstock G."/>
            <person name="Sodergren E."/>
            <person name="Clifton S."/>
            <person name="Fulton L."/>
            <person name="Fulton B."/>
            <person name="Courtney L."/>
            <person name="Fronick C."/>
            <person name="Harrison M."/>
            <person name="Strong C."/>
            <person name="Farmer C."/>
            <person name="Delahaunty K."/>
            <person name="Markovic C."/>
            <person name="Hall O."/>
            <person name="Minx P."/>
            <person name="Tomlinson C."/>
            <person name="Mitreva M."/>
            <person name="Nelson J."/>
            <person name="Hou S."/>
            <person name="Wollam A."/>
            <person name="Pepin K.H."/>
            <person name="Johnson M."/>
            <person name="Bhonagiri V."/>
            <person name="Nash W.E."/>
            <person name="Warren W."/>
            <person name="Chinwalla A."/>
            <person name="Mardis E.R."/>
            <person name="Wilson R.K."/>
        </authorList>
    </citation>
    <scope>NUCLEOTIDE SEQUENCE [LARGE SCALE GENOMIC DNA]</scope>
    <source>
        <strain evidence="5 6">ATCC 51271</strain>
    </source>
</reference>
<dbReference type="OrthoDB" id="9803764at2"/>
<evidence type="ECO:0000313" key="5">
    <source>
        <dbReference type="EMBL" id="ESL01789.1"/>
    </source>
</evidence>
<dbReference type="Proteomes" id="UP000018227">
    <property type="component" value="Unassembled WGS sequence"/>
</dbReference>
<dbReference type="RefSeq" id="WP_023355928.1">
    <property type="nucleotide sequence ID" value="NZ_KI535370.1"/>
</dbReference>
<dbReference type="PANTHER" id="PTHR43280:SF2">
    <property type="entry name" value="HTH-TYPE TRANSCRIPTIONAL REGULATOR EXSA"/>
    <property type="match status" value="1"/>
</dbReference>
<keyword evidence="1" id="KW-0805">Transcription regulation</keyword>
<accession>V2XHZ3</accession>
<dbReference type="eggNOG" id="COG2207">
    <property type="taxonomic scope" value="Bacteria"/>
</dbReference>
<dbReference type="GO" id="GO:0043565">
    <property type="term" value="F:sequence-specific DNA binding"/>
    <property type="evidence" value="ECO:0007669"/>
    <property type="project" value="InterPro"/>
</dbReference>
<evidence type="ECO:0000256" key="3">
    <source>
        <dbReference type="ARBA" id="ARBA00023163"/>
    </source>
</evidence>
<dbReference type="InterPro" id="IPR037923">
    <property type="entry name" value="HTH-like"/>
</dbReference>
<evidence type="ECO:0000256" key="1">
    <source>
        <dbReference type="ARBA" id="ARBA00023015"/>
    </source>
</evidence>
<dbReference type="SUPFAM" id="SSF46689">
    <property type="entry name" value="Homeodomain-like"/>
    <property type="match status" value="2"/>
</dbReference>
<dbReference type="InterPro" id="IPR003313">
    <property type="entry name" value="AraC-bd"/>
</dbReference>
<dbReference type="InterPro" id="IPR018060">
    <property type="entry name" value="HTH_AraC"/>
</dbReference>
<dbReference type="Gene3D" id="1.10.10.60">
    <property type="entry name" value="Homeodomain-like"/>
    <property type="match status" value="2"/>
</dbReference>
<dbReference type="AlphaFoldDB" id="V2XHZ3"/>
<dbReference type="InterPro" id="IPR009057">
    <property type="entry name" value="Homeodomain-like_sf"/>
</dbReference>
<keyword evidence="6" id="KW-1185">Reference proteome</keyword>
<dbReference type="STRING" id="592026.GCWU0000282_003086"/>
<dbReference type="EMBL" id="ACIL03000020">
    <property type="protein sequence ID" value="ESL01789.1"/>
    <property type="molecule type" value="Genomic_DNA"/>
</dbReference>
<dbReference type="InterPro" id="IPR014710">
    <property type="entry name" value="RmlC-like_jellyroll"/>
</dbReference>
<organism evidence="5 6">
    <name type="scientific">Catonella morbi ATCC 51271</name>
    <dbReference type="NCBI Taxonomy" id="592026"/>
    <lineage>
        <taxon>Bacteria</taxon>
        <taxon>Bacillati</taxon>
        <taxon>Bacillota</taxon>
        <taxon>Clostridia</taxon>
        <taxon>Lachnospirales</taxon>
        <taxon>Lachnospiraceae</taxon>
        <taxon>Catonella</taxon>
    </lineage>
</organism>
<dbReference type="Pfam" id="PF12833">
    <property type="entry name" value="HTH_18"/>
    <property type="match status" value="1"/>
</dbReference>
<protein>
    <submittedName>
        <fullName evidence="5">Transcriptional regulator, AraC family</fullName>
    </submittedName>
</protein>
<sequence length="314" mass="36837">MSQEYEFVRYSRLHHIKVFLNKIQYRNYHTHNAFEIFLVLDGEGTLSLQNEVIKLMPGSLIIINPYEPHEIQTGNEAVLGLFLQVSRHYCKDYFPYFSNLSFSNCSLSENISELRKVIFQIAFCYLEAKPLFEIELVSLVSGLFCRLMKDFQFSILNEHNHSLREKKNQRMKRITAYINDHYTEAVRLSELSDIEGLTTTHISHLFKDYYGITFQNYLNNLRFEKAMTLILNTQLSQMDIALSCGFSDAKYLSSIIKKRLGCSLSEYRKLAVKNINNEAVNKEKHLLEYKYSDEEGVVLLKKWEQKLSKVKFAQ</sequence>
<name>V2XHZ3_9FIRM</name>
<gene>
    <name evidence="5" type="ORF">GCWU0000282_003086</name>
</gene>
<dbReference type="PANTHER" id="PTHR43280">
    <property type="entry name" value="ARAC-FAMILY TRANSCRIPTIONAL REGULATOR"/>
    <property type="match status" value="1"/>
</dbReference>
<keyword evidence="2" id="KW-0238">DNA-binding</keyword>
<feature type="domain" description="HTH araC/xylS-type" evidence="4">
    <location>
        <begin position="172"/>
        <end position="270"/>
    </location>
</feature>
<dbReference type="Gene3D" id="2.60.120.10">
    <property type="entry name" value="Jelly Rolls"/>
    <property type="match status" value="1"/>
</dbReference>
<dbReference type="GO" id="GO:0003700">
    <property type="term" value="F:DNA-binding transcription factor activity"/>
    <property type="evidence" value="ECO:0007669"/>
    <property type="project" value="InterPro"/>
</dbReference>
<keyword evidence="3" id="KW-0804">Transcription</keyword>
<dbReference type="HOGENOM" id="CLU_000445_88_3_9"/>
<evidence type="ECO:0000259" key="4">
    <source>
        <dbReference type="PROSITE" id="PS01124"/>
    </source>
</evidence>
<dbReference type="SUPFAM" id="SSF51215">
    <property type="entry name" value="Regulatory protein AraC"/>
    <property type="match status" value="1"/>
</dbReference>
<dbReference type="Pfam" id="PF02311">
    <property type="entry name" value="AraC_binding"/>
    <property type="match status" value="1"/>
</dbReference>
<dbReference type="PROSITE" id="PS01124">
    <property type="entry name" value="HTH_ARAC_FAMILY_2"/>
    <property type="match status" value="1"/>
</dbReference>
<evidence type="ECO:0000313" key="6">
    <source>
        <dbReference type="Proteomes" id="UP000018227"/>
    </source>
</evidence>
<evidence type="ECO:0000256" key="2">
    <source>
        <dbReference type="ARBA" id="ARBA00023125"/>
    </source>
</evidence>